<accession>A0AAF0ZPY1</accession>
<dbReference type="AlphaFoldDB" id="A0AAF0ZPY1"/>
<organism evidence="1 2">
    <name type="scientific">Solanum verrucosum</name>
    <dbReference type="NCBI Taxonomy" id="315347"/>
    <lineage>
        <taxon>Eukaryota</taxon>
        <taxon>Viridiplantae</taxon>
        <taxon>Streptophyta</taxon>
        <taxon>Embryophyta</taxon>
        <taxon>Tracheophyta</taxon>
        <taxon>Spermatophyta</taxon>
        <taxon>Magnoliopsida</taxon>
        <taxon>eudicotyledons</taxon>
        <taxon>Gunneridae</taxon>
        <taxon>Pentapetalae</taxon>
        <taxon>asterids</taxon>
        <taxon>lamiids</taxon>
        <taxon>Solanales</taxon>
        <taxon>Solanaceae</taxon>
        <taxon>Solanoideae</taxon>
        <taxon>Solaneae</taxon>
        <taxon>Solanum</taxon>
    </lineage>
</organism>
<dbReference type="Proteomes" id="UP001234989">
    <property type="component" value="Chromosome 9"/>
</dbReference>
<evidence type="ECO:0000313" key="1">
    <source>
        <dbReference type="EMBL" id="WMV45305.1"/>
    </source>
</evidence>
<dbReference type="EMBL" id="CP133620">
    <property type="protein sequence ID" value="WMV45305.1"/>
    <property type="molecule type" value="Genomic_DNA"/>
</dbReference>
<dbReference type="PANTHER" id="PTHR11439:SF517">
    <property type="entry name" value="CYSTEINE-RICH RLK (RECEPTOR-LIKE PROTEIN KINASE) 8"/>
    <property type="match status" value="1"/>
</dbReference>
<protein>
    <recommendedName>
        <fullName evidence="3">Reverse transcriptase Ty1/copia-type domain-containing protein</fullName>
    </recommendedName>
</protein>
<sequence length="114" mass="13151">MECPIEMHLLVAKRILRYLQGTKDFEIFYMKGEKSDLVGFTDSDYAGDQDDRKSTSSYVFMIHAGVVSWSSKYKQLSHYQIQKLNLLLLHLVLVKLFGLGETLKSCSTRQEEPL</sequence>
<evidence type="ECO:0008006" key="3">
    <source>
        <dbReference type="Google" id="ProtNLM"/>
    </source>
</evidence>
<reference evidence="1" key="1">
    <citation type="submission" date="2023-08" db="EMBL/GenBank/DDBJ databases">
        <title>A de novo genome assembly of Solanum verrucosum Schlechtendal, a Mexican diploid species geographically isolated from the other diploid A-genome species in potato relatives.</title>
        <authorList>
            <person name="Hosaka K."/>
        </authorList>
    </citation>
    <scope>NUCLEOTIDE SEQUENCE</scope>
    <source>
        <tissue evidence="1">Young leaves</tissue>
    </source>
</reference>
<evidence type="ECO:0000313" key="2">
    <source>
        <dbReference type="Proteomes" id="UP001234989"/>
    </source>
</evidence>
<keyword evidence="2" id="KW-1185">Reference proteome</keyword>
<gene>
    <name evidence="1" type="ORF">MTR67_038690</name>
</gene>
<proteinExistence type="predicted"/>
<name>A0AAF0ZPY1_SOLVR</name>
<dbReference type="PANTHER" id="PTHR11439">
    <property type="entry name" value="GAG-POL-RELATED RETROTRANSPOSON"/>
    <property type="match status" value="1"/>
</dbReference>